<name>A0ABX2TFP2_9PROT</name>
<dbReference type="EMBL" id="JABFDB010000019">
    <property type="protein sequence ID" value="NYZ22570.1"/>
    <property type="molecule type" value="Genomic_DNA"/>
</dbReference>
<evidence type="ECO:0000313" key="2">
    <source>
        <dbReference type="Proteomes" id="UP000584642"/>
    </source>
</evidence>
<organism evidence="1 2">
    <name type="scientific">Azospirillum oleiclasticum</name>
    <dbReference type="NCBI Taxonomy" id="2735135"/>
    <lineage>
        <taxon>Bacteria</taxon>
        <taxon>Pseudomonadati</taxon>
        <taxon>Pseudomonadota</taxon>
        <taxon>Alphaproteobacteria</taxon>
        <taxon>Rhodospirillales</taxon>
        <taxon>Azospirillaceae</taxon>
        <taxon>Azospirillum</taxon>
    </lineage>
</organism>
<accession>A0ABX2TFP2</accession>
<reference evidence="1 2" key="1">
    <citation type="submission" date="2020-05" db="EMBL/GenBank/DDBJ databases">
        <title>Azospirillum oleiclasticum sp. nov, a nitrogen-fixing and heavy crude oil-emulsifying bacterium isolated from the crude oil of Yumen Oilfield.</title>
        <authorList>
            <person name="Wu D."/>
            <person name="Cai M."/>
            <person name="Zhang X."/>
        </authorList>
    </citation>
    <scope>NUCLEOTIDE SEQUENCE [LARGE SCALE GENOMIC DNA]</scope>
    <source>
        <strain evidence="1 2">ROY-1-1-2</strain>
    </source>
</reference>
<sequence>MSAAPEQEPPLVAYKRVLQEVLALRPSGTRQRLAEAMGKNRSFVSQLTNPANPTPVPAQHIELIFDLCHFAPAEREAFLAAYRRAHPRRLRQPHEHHRARRISVEVPDLGDEERNRRLDAIVTEFAARIAHLLHDL</sequence>
<gene>
    <name evidence="1" type="ORF">HND93_22905</name>
</gene>
<dbReference type="Proteomes" id="UP000584642">
    <property type="component" value="Unassembled WGS sequence"/>
</dbReference>
<dbReference type="RefSeq" id="WP_180284336.1">
    <property type="nucleotide sequence ID" value="NZ_JABFDB010000019.1"/>
</dbReference>
<evidence type="ECO:0000313" key="1">
    <source>
        <dbReference type="EMBL" id="NYZ22570.1"/>
    </source>
</evidence>
<comment type="caution">
    <text evidence="1">The sequence shown here is derived from an EMBL/GenBank/DDBJ whole genome shotgun (WGS) entry which is preliminary data.</text>
</comment>
<proteinExistence type="predicted"/>
<protein>
    <submittedName>
        <fullName evidence="1">Uncharacterized protein</fullName>
    </submittedName>
</protein>
<keyword evidence="2" id="KW-1185">Reference proteome</keyword>